<keyword evidence="5" id="KW-0460">Magnesium</keyword>
<name>A0A1G2TW80_9BACT</name>
<dbReference type="Gene3D" id="3.30.70.2650">
    <property type="match status" value="1"/>
</dbReference>
<dbReference type="InterPro" id="IPR048846">
    <property type="entry name" value="PaaX-like_central"/>
</dbReference>
<evidence type="ECO:0000313" key="9">
    <source>
        <dbReference type="EMBL" id="OHB01588.1"/>
    </source>
</evidence>
<dbReference type="STRING" id="1802758.A3A96_02860"/>
<accession>A0A1G2TW80</accession>
<evidence type="ECO:0000259" key="8">
    <source>
        <dbReference type="Pfam" id="PF20803"/>
    </source>
</evidence>
<evidence type="ECO:0000313" key="10">
    <source>
        <dbReference type="Proteomes" id="UP000177707"/>
    </source>
</evidence>
<gene>
    <name evidence="9" type="ORF">A3A96_02860</name>
</gene>
<evidence type="ECO:0000256" key="3">
    <source>
        <dbReference type="ARBA" id="ARBA00022759"/>
    </source>
</evidence>
<keyword evidence="1" id="KW-0540">Nuclease</keyword>
<dbReference type="AlphaFoldDB" id="A0A1G2TW80"/>
<evidence type="ECO:0000256" key="1">
    <source>
        <dbReference type="ARBA" id="ARBA00022722"/>
    </source>
</evidence>
<keyword evidence="4" id="KW-0378">Hydrolase</keyword>
<dbReference type="Pfam" id="PF20803">
    <property type="entry name" value="PaaX_M"/>
    <property type="match status" value="1"/>
</dbReference>
<evidence type="ECO:0000256" key="6">
    <source>
        <dbReference type="ARBA" id="ARBA00023118"/>
    </source>
</evidence>
<keyword evidence="6" id="KW-0051">Antiviral defense</keyword>
<evidence type="ECO:0000256" key="7">
    <source>
        <dbReference type="SAM" id="Phobius"/>
    </source>
</evidence>
<dbReference type="NCBIfam" id="TIGR01573">
    <property type="entry name" value="cas2"/>
    <property type="match status" value="1"/>
</dbReference>
<dbReference type="Proteomes" id="UP000177707">
    <property type="component" value="Unassembled WGS sequence"/>
</dbReference>
<dbReference type="EMBL" id="MHWB01000011">
    <property type="protein sequence ID" value="OHB01588.1"/>
    <property type="molecule type" value="Genomic_DNA"/>
</dbReference>
<protein>
    <submittedName>
        <fullName evidence="9">CRISPR-associated endonuclease Cas2</fullName>
    </submittedName>
</protein>
<evidence type="ECO:0000256" key="4">
    <source>
        <dbReference type="ARBA" id="ARBA00022801"/>
    </source>
</evidence>
<sequence length="191" mass="22469">MKDDYGERIPVRNIILAVIGLSALMSFALIAPNALQALRLLNLDKKREDRQKYYIDTAIKKLYKRGLIETITKASGEKYAKLTPEGKKSLLKFEFEGLAKQKPKKWDGKYRVVIFDIKENLRFSRDDLRYMLLKFGFVRLQNSVWVYPYPCEGAINLLKTYLEIGDDVIYMTVELIENDDWLRKYFKLPKK</sequence>
<evidence type="ECO:0000256" key="2">
    <source>
        <dbReference type="ARBA" id="ARBA00022723"/>
    </source>
</evidence>
<keyword evidence="7" id="KW-0812">Transmembrane</keyword>
<feature type="domain" description="Transcriptional repressor PaaX-like central Cas2-like" evidence="8">
    <location>
        <begin position="104"/>
        <end position="177"/>
    </location>
</feature>
<keyword evidence="3 9" id="KW-0255">Endonuclease</keyword>
<dbReference type="InterPro" id="IPR021127">
    <property type="entry name" value="CRISPR_associated_Cas2"/>
</dbReference>
<organism evidence="9 10">
    <name type="scientific">Candidatus Zambryskibacteria bacterium RIFCSPLOWO2_01_FULL_39_39</name>
    <dbReference type="NCBI Taxonomy" id="1802758"/>
    <lineage>
        <taxon>Bacteria</taxon>
        <taxon>Candidatus Zambryskiibacteriota</taxon>
    </lineage>
</organism>
<dbReference type="GO" id="GO:0043571">
    <property type="term" value="P:maintenance of CRISPR repeat elements"/>
    <property type="evidence" value="ECO:0007669"/>
    <property type="project" value="InterPro"/>
</dbReference>
<feature type="transmembrane region" description="Helical" evidence="7">
    <location>
        <begin position="14"/>
        <end position="35"/>
    </location>
</feature>
<keyword evidence="7" id="KW-0472">Membrane</keyword>
<keyword evidence="7" id="KW-1133">Transmembrane helix</keyword>
<keyword evidence="2" id="KW-0479">Metal-binding</keyword>
<proteinExistence type="predicted"/>
<dbReference type="GO" id="GO:0004521">
    <property type="term" value="F:RNA endonuclease activity"/>
    <property type="evidence" value="ECO:0007669"/>
    <property type="project" value="InterPro"/>
</dbReference>
<evidence type="ECO:0000256" key="5">
    <source>
        <dbReference type="ARBA" id="ARBA00022842"/>
    </source>
</evidence>
<reference evidence="9 10" key="1">
    <citation type="journal article" date="2016" name="Nat. Commun.">
        <title>Thousands of microbial genomes shed light on interconnected biogeochemical processes in an aquifer system.</title>
        <authorList>
            <person name="Anantharaman K."/>
            <person name="Brown C.T."/>
            <person name="Hug L.A."/>
            <person name="Sharon I."/>
            <person name="Castelle C.J."/>
            <person name="Probst A.J."/>
            <person name="Thomas B.C."/>
            <person name="Singh A."/>
            <person name="Wilkins M.J."/>
            <person name="Karaoz U."/>
            <person name="Brodie E.L."/>
            <person name="Williams K.H."/>
            <person name="Hubbard S.S."/>
            <person name="Banfield J.F."/>
        </authorList>
    </citation>
    <scope>NUCLEOTIDE SEQUENCE [LARGE SCALE GENOMIC DNA]</scope>
</reference>
<comment type="caution">
    <text evidence="9">The sequence shown here is derived from an EMBL/GenBank/DDBJ whole genome shotgun (WGS) entry which is preliminary data.</text>
</comment>